<feature type="chain" id="PRO_5040302839" description="Secreted protein" evidence="1">
    <location>
        <begin position="25"/>
        <end position="171"/>
    </location>
</feature>
<dbReference type="GeneID" id="64638375"/>
<dbReference type="Proteomes" id="UP000807769">
    <property type="component" value="Unassembled WGS sequence"/>
</dbReference>
<protein>
    <recommendedName>
        <fullName evidence="4">Secreted protein</fullName>
    </recommendedName>
</protein>
<dbReference type="EMBL" id="JABBWG010000006">
    <property type="protein sequence ID" value="KAG1821838.1"/>
    <property type="molecule type" value="Genomic_DNA"/>
</dbReference>
<gene>
    <name evidence="2" type="ORF">BJ212DRAFT_925686</name>
</gene>
<evidence type="ECO:0000256" key="1">
    <source>
        <dbReference type="SAM" id="SignalP"/>
    </source>
</evidence>
<feature type="signal peptide" evidence="1">
    <location>
        <begin position="1"/>
        <end position="24"/>
    </location>
</feature>
<name>A0A9P7EH75_9AGAM</name>
<comment type="caution">
    <text evidence="2">The sequence shown here is derived from an EMBL/GenBank/DDBJ whole genome shotgun (WGS) entry which is preliminary data.</text>
</comment>
<evidence type="ECO:0000313" key="3">
    <source>
        <dbReference type="Proteomes" id="UP000807769"/>
    </source>
</evidence>
<organism evidence="2 3">
    <name type="scientific">Suillus subaureus</name>
    <dbReference type="NCBI Taxonomy" id="48587"/>
    <lineage>
        <taxon>Eukaryota</taxon>
        <taxon>Fungi</taxon>
        <taxon>Dikarya</taxon>
        <taxon>Basidiomycota</taxon>
        <taxon>Agaricomycotina</taxon>
        <taxon>Agaricomycetes</taxon>
        <taxon>Agaricomycetidae</taxon>
        <taxon>Boletales</taxon>
        <taxon>Suillineae</taxon>
        <taxon>Suillaceae</taxon>
        <taxon>Suillus</taxon>
    </lineage>
</organism>
<proteinExistence type="predicted"/>
<evidence type="ECO:0000313" key="2">
    <source>
        <dbReference type="EMBL" id="KAG1821838.1"/>
    </source>
</evidence>
<evidence type="ECO:0008006" key="4">
    <source>
        <dbReference type="Google" id="ProtNLM"/>
    </source>
</evidence>
<dbReference type="AlphaFoldDB" id="A0A9P7EH75"/>
<reference evidence="2" key="1">
    <citation type="journal article" date="2020" name="New Phytol.">
        <title>Comparative genomics reveals dynamic genome evolution in host specialist ectomycorrhizal fungi.</title>
        <authorList>
            <person name="Lofgren L.A."/>
            <person name="Nguyen N.H."/>
            <person name="Vilgalys R."/>
            <person name="Ruytinx J."/>
            <person name="Liao H.L."/>
            <person name="Branco S."/>
            <person name="Kuo A."/>
            <person name="LaButti K."/>
            <person name="Lipzen A."/>
            <person name="Andreopoulos W."/>
            <person name="Pangilinan J."/>
            <person name="Riley R."/>
            <person name="Hundley H."/>
            <person name="Na H."/>
            <person name="Barry K."/>
            <person name="Grigoriev I.V."/>
            <person name="Stajich J.E."/>
            <person name="Kennedy P.G."/>
        </authorList>
    </citation>
    <scope>NUCLEOTIDE SEQUENCE</scope>
    <source>
        <strain evidence="2">MN1</strain>
    </source>
</reference>
<sequence>MHQWSMFVNEVWVIVSCCFEFVCCTPSSRSPKFVSHEWHGRCYQRCSFSWTTVCYQLTSKMFHRLTNPDRWQCGSCIHKPQPISPLFLHLRLANLNLRNLSWIYSSVADLMGHRQHAECIDCSLELISTHALARFVVVDIRLLPFRSCIAFPTLSPSTSHVTLYSWHFLAS</sequence>
<keyword evidence="1" id="KW-0732">Signal</keyword>
<keyword evidence="3" id="KW-1185">Reference proteome</keyword>
<dbReference type="RefSeq" id="XP_041196578.1">
    <property type="nucleotide sequence ID" value="XM_041344359.1"/>
</dbReference>
<accession>A0A9P7EH75</accession>